<dbReference type="PROSITE" id="PS00324">
    <property type="entry name" value="ASPARTOKINASE"/>
    <property type="match status" value="1"/>
</dbReference>
<evidence type="ECO:0000256" key="2">
    <source>
        <dbReference type="ARBA" id="ARBA00013059"/>
    </source>
</evidence>
<dbReference type="NCBIfam" id="TIGR00657">
    <property type="entry name" value="asp_kinases"/>
    <property type="match status" value="1"/>
</dbReference>
<reference evidence="8" key="1">
    <citation type="submission" date="2019-03" db="EMBL/GenBank/DDBJ databases">
        <authorList>
            <person name="Hao L."/>
        </authorList>
    </citation>
    <scope>NUCLEOTIDE SEQUENCE</scope>
</reference>
<keyword evidence="5 8" id="KW-0418">Kinase</keyword>
<dbReference type="SUPFAM" id="SSF53633">
    <property type="entry name" value="Carbamate kinase-like"/>
    <property type="match status" value="1"/>
</dbReference>
<feature type="domain" description="ACT" evidence="7">
    <location>
        <begin position="392"/>
        <end position="452"/>
    </location>
</feature>
<keyword evidence="6" id="KW-0067">ATP-binding</keyword>
<evidence type="ECO:0000256" key="1">
    <source>
        <dbReference type="ARBA" id="ARBA00010122"/>
    </source>
</evidence>
<name>A0A485LTP8_9ZZZZ</name>
<dbReference type="PANTHER" id="PTHR21499">
    <property type="entry name" value="ASPARTATE KINASE"/>
    <property type="match status" value="1"/>
</dbReference>
<dbReference type="PROSITE" id="PS51671">
    <property type="entry name" value="ACT"/>
    <property type="match status" value="1"/>
</dbReference>
<dbReference type="GO" id="GO:0005829">
    <property type="term" value="C:cytosol"/>
    <property type="evidence" value="ECO:0007669"/>
    <property type="project" value="TreeGrafter"/>
</dbReference>
<dbReference type="InterPro" id="IPR018042">
    <property type="entry name" value="Aspartate_kinase_CS"/>
</dbReference>
<keyword evidence="4" id="KW-0547">Nucleotide-binding</keyword>
<comment type="similarity">
    <text evidence="1">Belongs to the aspartokinase family.</text>
</comment>
<dbReference type="InterPro" id="IPR045865">
    <property type="entry name" value="ACT-like_dom_sf"/>
</dbReference>
<dbReference type="Gene3D" id="3.40.1160.10">
    <property type="entry name" value="Acetylglutamate kinase-like"/>
    <property type="match status" value="1"/>
</dbReference>
<evidence type="ECO:0000256" key="6">
    <source>
        <dbReference type="ARBA" id="ARBA00022840"/>
    </source>
</evidence>
<dbReference type="AlphaFoldDB" id="A0A485LTP8"/>
<dbReference type="PANTHER" id="PTHR21499:SF67">
    <property type="entry name" value="ASPARTOKINASE 3"/>
    <property type="match status" value="1"/>
</dbReference>
<gene>
    <name evidence="8" type="primary">yclM</name>
    <name evidence="8" type="ORF">SCFA_100015</name>
</gene>
<evidence type="ECO:0000256" key="5">
    <source>
        <dbReference type="ARBA" id="ARBA00022777"/>
    </source>
</evidence>
<evidence type="ECO:0000256" key="4">
    <source>
        <dbReference type="ARBA" id="ARBA00022741"/>
    </source>
</evidence>
<dbReference type="Gene3D" id="3.30.2130.10">
    <property type="entry name" value="VC0802-like"/>
    <property type="match status" value="1"/>
</dbReference>
<dbReference type="Pfam" id="PF22468">
    <property type="entry name" value="ACT_9"/>
    <property type="match status" value="1"/>
</dbReference>
<dbReference type="SUPFAM" id="SSF55021">
    <property type="entry name" value="ACT-like"/>
    <property type="match status" value="2"/>
</dbReference>
<evidence type="ECO:0000259" key="7">
    <source>
        <dbReference type="PROSITE" id="PS51671"/>
    </source>
</evidence>
<dbReference type="Pfam" id="PF00696">
    <property type="entry name" value="AA_kinase"/>
    <property type="match status" value="1"/>
</dbReference>
<dbReference type="GO" id="GO:0009090">
    <property type="term" value="P:homoserine biosynthetic process"/>
    <property type="evidence" value="ECO:0007669"/>
    <property type="project" value="TreeGrafter"/>
</dbReference>
<proteinExistence type="inferred from homology"/>
<dbReference type="GO" id="GO:0009089">
    <property type="term" value="P:lysine biosynthetic process via diaminopimelate"/>
    <property type="evidence" value="ECO:0007669"/>
    <property type="project" value="TreeGrafter"/>
</dbReference>
<dbReference type="GO" id="GO:0005524">
    <property type="term" value="F:ATP binding"/>
    <property type="evidence" value="ECO:0007669"/>
    <property type="project" value="UniProtKB-KW"/>
</dbReference>
<protein>
    <recommendedName>
        <fullName evidence="2">aspartate kinase</fullName>
        <ecNumber evidence="2">2.7.2.4</ecNumber>
    </recommendedName>
</protein>
<sequence length="452" mass="49706">MGAGIVCKFGGSSVSNAGQIEKVRRIVCADENRRFVVVSAPGKDGSESEKVTDHLFNIATNGHHFSSRGKSITARESFERVLAKFKSLVADLGIRGDDILEDLESDLTSHISNKKRIDFFASRGEHYNAKIIARYFQSKGMDAKLMLPEDMGFLVSDRFGNAKVLPAAHSGIRDCLKDGPIYVIPGYYGITLKGDIAVLSRGGSDLTGGEVAYAVDASCYENWTDTDGVYQVDPRLIPEASVIPELTYKEIRLLSSRGFNVFHFDAMVSCKNKNIPINIRNTNNPSVPGTRIVSSRIPGETAVGIARMDGIAYVYIEKDMIGETIGFTKELLDIFKDFGINTHHYPSDKDDIAVIVDQHDLMDKADGLKETIVKSLSPDFLDIRYDLCLLSPVGIGMRNTPGVLARASAALYQENINIEIVDQGPSQLSFHFGIFQKYADAGLKALYRTLLK</sequence>
<dbReference type="InterPro" id="IPR036393">
    <property type="entry name" value="AceGlu_kinase-like_sf"/>
</dbReference>
<dbReference type="InterPro" id="IPR002912">
    <property type="entry name" value="ACT_dom"/>
</dbReference>
<dbReference type="InterPro" id="IPR001341">
    <property type="entry name" value="Asp_kinase"/>
</dbReference>
<evidence type="ECO:0000313" key="8">
    <source>
        <dbReference type="EMBL" id="VFU11225.1"/>
    </source>
</evidence>
<evidence type="ECO:0000256" key="3">
    <source>
        <dbReference type="ARBA" id="ARBA00022679"/>
    </source>
</evidence>
<keyword evidence="3 8" id="KW-0808">Transferase</keyword>
<accession>A0A485LTP8</accession>
<dbReference type="InterPro" id="IPR054352">
    <property type="entry name" value="ACT_Aspartokinase"/>
</dbReference>
<organism evidence="8">
    <name type="scientific">anaerobic digester metagenome</name>
    <dbReference type="NCBI Taxonomy" id="1263854"/>
    <lineage>
        <taxon>unclassified sequences</taxon>
        <taxon>metagenomes</taxon>
        <taxon>ecological metagenomes</taxon>
    </lineage>
</organism>
<dbReference type="GO" id="GO:0004072">
    <property type="term" value="F:aspartate kinase activity"/>
    <property type="evidence" value="ECO:0007669"/>
    <property type="project" value="UniProtKB-EC"/>
</dbReference>
<dbReference type="EMBL" id="CAADRM010000002">
    <property type="protein sequence ID" value="VFU11225.1"/>
    <property type="molecule type" value="Genomic_DNA"/>
</dbReference>
<dbReference type="EC" id="2.7.2.4" evidence="2"/>
<dbReference type="InterPro" id="IPR001048">
    <property type="entry name" value="Asp/Glu/Uridylate_kinase"/>
</dbReference>